<dbReference type="GO" id="GO:0003723">
    <property type="term" value="F:RNA binding"/>
    <property type="evidence" value="ECO:0007669"/>
    <property type="project" value="UniProtKB-UniRule"/>
</dbReference>
<dbReference type="OrthoDB" id="4207594at2759"/>
<evidence type="ECO:0000313" key="5">
    <source>
        <dbReference type="Proteomes" id="UP000054289"/>
    </source>
</evidence>
<proteinExistence type="predicted"/>
<dbReference type="Gene3D" id="3.30.70.330">
    <property type="match status" value="1"/>
</dbReference>
<evidence type="ECO:0000256" key="2">
    <source>
        <dbReference type="SAM" id="SignalP"/>
    </source>
</evidence>
<organism evidence="4 5">
    <name type="scientific">Plasmodium falciparum (isolate HB3)</name>
    <dbReference type="NCBI Taxonomy" id="137071"/>
    <lineage>
        <taxon>Eukaryota</taxon>
        <taxon>Sar</taxon>
        <taxon>Alveolata</taxon>
        <taxon>Apicomplexa</taxon>
        <taxon>Aconoidasida</taxon>
        <taxon>Haemosporida</taxon>
        <taxon>Plasmodiidae</taxon>
        <taxon>Plasmodium</taxon>
        <taxon>Plasmodium (Laverania)</taxon>
    </lineage>
</organism>
<evidence type="ECO:0000256" key="1">
    <source>
        <dbReference type="PROSITE-ProRule" id="PRU00176"/>
    </source>
</evidence>
<accession>A0A0L7KFN2</accession>
<keyword evidence="2" id="KW-0732">Signal</keyword>
<evidence type="ECO:0000313" key="4">
    <source>
        <dbReference type="EMBL" id="KOB61910.1"/>
    </source>
</evidence>
<sequence length="209" mass="24847">MKIQIIFILLLNMIHSFVIKKVIKKENLSFFIFNTKKKNDYMEYIPQSLKWEGEQYHKTKFQLYRTRYFRKYRTIPYIKDSGETHINELTRERVRLNKHTANSITLGANYLFICNLDNRLSSKDVTHFFNYFVGIDNCIAKIKKNRFTGRNMGHGILKFKKPCDATLVLLNYQGIKLGDKNIILTEAFKNDHLKQKKHICNVIPPSSRY</sequence>
<reference evidence="5" key="2">
    <citation type="submission" date="2006-03" db="EMBL/GenBank/DDBJ databases">
        <title>The genome sequence of the Plasmodium falciparum HB3.</title>
        <authorList>
            <consortium name="The Broad Institute Genome Sequencing Platform"/>
            <person name="Birren B."/>
            <person name="Lander E."/>
            <person name="Galagan J."/>
            <person name="Nusbaum C."/>
            <person name="Devon K."/>
            <person name="Henn M."/>
            <person name="Jaffe D."/>
            <person name="Butler J."/>
            <person name="Alvarez P."/>
            <person name="Gnerre S."/>
            <person name="Grabherr M."/>
            <person name="Kleber M."/>
            <person name="Mauceli E."/>
            <person name="Brockman W."/>
            <person name="MacCallum I.A."/>
            <person name="Rounsley S."/>
            <person name="Young S."/>
            <person name="LaButti K."/>
            <person name="Pushparaj V."/>
            <person name="DeCaprio D."/>
            <person name="Crawford M."/>
            <person name="Koehrsen M."/>
            <person name="Engels R."/>
            <person name="Montgomery P."/>
            <person name="Pearson M."/>
            <person name="Howarth C."/>
            <person name="Larson L."/>
            <person name="Luoma S."/>
            <person name="White J."/>
            <person name="Kodira C."/>
            <person name="Zeng Q."/>
            <person name="Oleary S."/>
            <person name="Yandava C."/>
            <person name="Alvarado L."/>
            <person name="Wirth D."/>
            <person name="Volkman S."/>
            <person name="Hartl D."/>
        </authorList>
    </citation>
    <scope>NUCLEOTIDE SEQUENCE [LARGE SCALE GENOMIC DNA]</scope>
</reference>
<evidence type="ECO:0000259" key="3">
    <source>
        <dbReference type="PROSITE" id="PS50102"/>
    </source>
</evidence>
<feature type="domain" description="RRM" evidence="3">
    <location>
        <begin position="109"/>
        <end position="189"/>
    </location>
</feature>
<dbReference type="SMART" id="SM00360">
    <property type="entry name" value="RRM"/>
    <property type="match status" value="1"/>
</dbReference>
<name>A0A0L7KFN2_PLAFX</name>
<dbReference type="CDD" id="cd00590">
    <property type="entry name" value="RRM_SF"/>
    <property type="match status" value="1"/>
</dbReference>
<gene>
    <name evidence="4" type="ORF">PFHG_03659</name>
</gene>
<dbReference type="OMA" id="EAFKNEH"/>
<dbReference type="PROSITE" id="PS50102">
    <property type="entry name" value="RRM"/>
    <property type="match status" value="1"/>
</dbReference>
<dbReference type="KEGG" id="pfh:PFHG_03659"/>
<reference evidence="4 5" key="1">
    <citation type="submission" date="2006-03" db="EMBL/GenBank/DDBJ databases">
        <title>Annotation of Plasmodium falciparum HB3.</title>
        <authorList>
            <consortium name="The Broad Institute Genome Sequencing Platform"/>
            <person name="Volkman S.K."/>
            <person name="Neafsey D.E."/>
            <person name="Dash A.P."/>
            <person name="Chitnis C.E."/>
            <person name="Hartl D.L."/>
            <person name="Young S.K."/>
            <person name="Zeng Q."/>
            <person name="Koehrsen M."/>
            <person name="Alvarado L."/>
            <person name="Berlin A."/>
            <person name="Borenstein D."/>
            <person name="Chapman S.B."/>
            <person name="Chen Z."/>
            <person name="Engels R."/>
            <person name="Freedman E."/>
            <person name="Gellesch M."/>
            <person name="Goldberg J."/>
            <person name="Griggs A."/>
            <person name="Gujja S."/>
            <person name="Heilman E.R."/>
            <person name="Heiman D.I."/>
            <person name="Howarth C."/>
            <person name="Jen D."/>
            <person name="Larson L."/>
            <person name="Mehta T."/>
            <person name="Neiman D."/>
            <person name="Park D."/>
            <person name="Pearson M."/>
            <person name="Roberts A."/>
            <person name="Saif S."/>
            <person name="Shea T."/>
            <person name="Shenoy N."/>
            <person name="Sisk P."/>
            <person name="Stolte C."/>
            <person name="Sykes S."/>
            <person name="Walk T."/>
            <person name="White J."/>
            <person name="Yandava C."/>
            <person name="Haas B."/>
            <person name="Henn M.R."/>
            <person name="Nusbaum C."/>
            <person name="Birren B."/>
        </authorList>
    </citation>
    <scope>NUCLEOTIDE SEQUENCE [LARGE SCALE GENOMIC DNA]</scope>
    <source>
        <strain evidence="4">HB3</strain>
    </source>
</reference>
<dbReference type="AlphaFoldDB" id="A0A0L7KFN2"/>
<dbReference type="SUPFAM" id="SSF54928">
    <property type="entry name" value="RNA-binding domain, RBD"/>
    <property type="match status" value="1"/>
</dbReference>
<dbReference type="InterPro" id="IPR000504">
    <property type="entry name" value="RRM_dom"/>
</dbReference>
<dbReference type="InterPro" id="IPR035979">
    <property type="entry name" value="RBD_domain_sf"/>
</dbReference>
<dbReference type="EMBL" id="CH672029">
    <property type="protein sequence ID" value="KOB61910.1"/>
    <property type="molecule type" value="Genomic_DNA"/>
</dbReference>
<protein>
    <recommendedName>
        <fullName evidence="3">RRM domain-containing protein</fullName>
    </recommendedName>
</protein>
<feature type="chain" id="PRO_5005572544" description="RRM domain-containing protein" evidence="2">
    <location>
        <begin position="17"/>
        <end position="209"/>
    </location>
</feature>
<dbReference type="Proteomes" id="UP000054289">
    <property type="component" value="Unassembled WGS sequence"/>
</dbReference>
<feature type="signal peptide" evidence="2">
    <location>
        <begin position="1"/>
        <end position="16"/>
    </location>
</feature>
<dbReference type="InterPro" id="IPR012677">
    <property type="entry name" value="Nucleotide-bd_a/b_plait_sf"/>
</dbReference>
<dbReference type="Pfam" id="PF00076">
    <property type="entry name" value="RRM_1"/>
    <property type="match status" value="1"/>
</dbReference>
<keyword evidence="1" id="KW-0694">RNA-binding</keyword>